<keyword evidence="2" id="KW-1185">Reference proteome</keyword>
<proteinExistence type="predicted"/>
<dbReference type="Proteomes" id="UP000198211">
    <property type="component" value="Unassembled WGS sequence"/>
</dbReference>
<accession>A0A225WCE4</accession>
<dbReference type="OrthoDB" id="124034at2759"/>
<reference evidence="2" key="1">
    <citation type="submission" date="2017-03" db="EMBL/GenBank/DDBJ databases">
        <title>Phytopthora megakarya and P. palmivora, two closely related causual agents of cacao black pod achieved similar genome size and gene model numbers by different mechanisms.</title>
        <authorList>
            <person name="Ali S."/>
            <person name="Shao J."/>
            <person name="Larry D.J."/>
            <person name="Kronmiller B."/>
            <person name="Shen D."/>
            <person name="Strem M.D."/>
            <person name="Melnick R.L."/>
            <person name="Guiltinan M.J."/>
            <person name="Tyler B.M."/>
            <person name="Meinhardt L.W."/>
            <person name="Bailey B.A."/>
        </authorList>
    </citation>
    <scope>NUCLEOTIDE SEQUENCE [LARGE SCALE GENOMIC DNA]</scope>
    <source>
        <strain evidence="2">zdho120</strain>
    </source>
</reference>
<dbReference type="EMBL" id="NBNE01001258">
    <property type="protein sequence ID" value="OWZ14799.1"/>
    <property type="molecule type" value="Genomic_DNA"/>
</dbReference>
<comment type="caution">
    <text evidence="1">The sequence shown here is derived from an EMBL/GenBank/DDBJ whole genome shotgun (WGS) entry which is preliminary data.</text>
</comment>
<protein>
    <submittedName>
        <fullName evidence="1">Uncharacterized protein</fullName>
    </submittedName>
</protein>
<sequence length="150" mass="17067">MQKQRMVLDFDRSVIEWDGIEIPMTKPSLTKSFQAAVLAFDTECHAEINVDKPEEVPFESMLSEAEQTHTQETEVMNLVNEFSDLFTSSLGTMKKEPYVEVMNLVNEFSDLFTSSLGTMKKEPYVLPLMPDGKPIASRSFPIPRAYYDAT</sequence>
<evidence type="ECO:0000313" key="2">
    <source>
        <dbReference type="Proteomes" id="UP000198211"/>
    </source>
</evidence>
<evidence type="ECO:0000313" key="1">
    <source>
        <dbReference type="EMBL" id="OWZ14799.1"/>
    </source>
</evidence>
<gene>
    <name evidence="1" type="ORF">PHMEG_00011660</name>
</gene>
<organism evidence="1 2">
    <name type="scientific">Phytophthora megakarya</name>
    <dbReference type="NCBI Taxonomy" id="4795"/>
    <lineage>
        <taxon>Eukaryota</taxon>
        <taxon>Sar</taxon>
        <taxon>Stramenopiles</taxon>
        <taxon>Oomycota</taxon>
        <taxon>Peronosporomycetes</taxon>
        <taxon>Peronosporales</taxon>
        <taxon>Peronosporaceae</taxon>
        <taxon>Phytophthora</taxon>
    </lineage>
</organism>
<name>A0A225WCE4_9STRA</name>
<dbReference type="AlphaFoldDB" id="A0A225WCE4"/>